<feature type="compositionally biased region" description="Polar residues" evidence="2">
    <location>
        <begin position="1"/>
        <end position="11"/>
    </location>
</feature>
<dbReference type="PANTHER" id="PTHR11102:SF160">
    <property type="entry name" value="ERAD-ASSOCIATED E3 UBIQUITIN-PROTEIN LIGASE COMPONENT HRD3"/>
    <property type="match status" value="1"/>
</dbReference>
<sequence>MIRPPTDQSNMGFLKSPVSKKKGLKRRRCGETSDENNIKNVSTRKHTHIQSHVLSNNTGLERNQSSVHSNGDSTPYNSLDETNLPTNTANDDPVEQCTLGDIYQHGKGEGSQDHFEAAKWYLRAAKQGLAVAQYQLGSMYYDGKGVPQSYQRSLEWYLKAAYQENVDAQRKLGQMYREGKGVAKDDHKAMEWFLKAAKKEDPDAQDSLGDMCYHGNGVPQDYKKRRFGITRQQTKEMLALRIA</sequence>
<feature type="region of interest" description="Disordered" evidence="2">
    <location>
        <begin position="1"/>
        <end position="94"/>
    </location>
</feature>
<dbReference type="InterPro" id="IPR050767">
    <property type="entry name" value="Sel1_AlgK"/>
</dbReference>
<dbReference type="Gene3D" id="1.25.40.10">
    <property type="entry name" value="Tetratricopeptide repeat domain"/>
    <property type="match status" value="1"/>
</dbReference>
<feature type="compositionally biased region" description="Polar residues" evidence="2">
    <location>
        <begin position="50"/>
        <end position="90"/>
    </location>
</feature>
<dbReference type="Pfam" id="PF08238">
    <property type="entry name" value="Sel1"/>
    <property type="match status" value="4"/>
</dbReference>
<dbReference type="PANTHER" id="PTHR11102">
    <property type="entry name" value="SEL-1-LIKE PROTEIN"/>
    <property type="match status" value="1"/>
</dbReference>
<evidence type="ECO:0008006" key="5">
    <source>
        <dbReference type="Google" id="ProtNLM"/>
    </source>
</evidence>
<proteinExistence type="inferred from homology"/>
<organism evidence="3 4">
    <name type="scientific">Entomortierella chlamydospora</name>
    <dbReference type="NCBI Taxonomy" id="101097"/>
    <lineage>
        <taxon>Eukaryota</taxon>
        <taxon>Fungi</taxon>
        <taxon>Fungi incertae sedis</taxon>
        <taxon>Mucoromycota</taxon>
        <taxon>Mortierellomycotina</taxon>
        <taxon>Mortierellomycetes</taxon>
        <taxon>Mortierellales</taxon>
        <taxon>Mortierellaceae</taxon>
        <taxon>Entomortierella</taxon>
    </lineage>
</organism>
<dbReference type="Proteomes" id="UP000703661">
    <property type="component" value="Unassembled WGS sequence"/>
</dbReference>
<reference evidence="3" key="1">
    <citation type="journal article" date="2020" name="Fungal Divers.">
        <title>Resolving the Mortierellaceae phylogeny through synthesis of multi-gene phylogenetics and phylogenomics.</title>
        <authorList>
            <person name="Vandepol N."/>
            <person name="Liber J."/>
            <person name="Desiro A."/>
            <person name="Na H."/>
            <person name="Kennedy M."/>
            <person name="Barry K."/>
            <person name="Grigoriev I.V."/>
            <person name="Miller A.N."/>
            <person name="O'Donnell K."/>
            <person name="Stajich J.E."/>
            <person name="Bonito G."/>
        </authorList>
    </citation>
    <scope>NUCLEOTIDE SEQUENCE</scope>
    <source>
        <strain evidence="3">NRRL 2769</strain>
    </source>
</reference>
<keyword evidence="4" id="KW-1185">Reference proteome</keyword>
<dbReference type="EMBL" id="JAAAID010001188">
    <property type="protein sequence ID" value="KAG0011203.1"/>
    <property type="molecule type" value="Genomic_DNA"/>
</dbReference>
<dbReference type="AlphaFoldDB" id="A0A9P6SY62"/>
<dbReference type="InterPro" id="IPR006597">
    <property type="entry name" value="Sel1-like"/>
</dbReference>
<name>A0A9P6SY62_9FUNG</name>
<evidence type="ECO:0000313" key="3">
    <source>
        <dbReference type="EMBL" id="KAG0011203.1"/>
    </source>
</evidence>
<dbReference type="SMART" id="SM00671">
    <property type="entry name" value="SEL1"/>
    <property type="match status" value="3"/>
</dbReference>
<comment type="caution">
    <text evidence="3">The sequence shown here is derived from an EMBL/GenBank/DDBJ whole genome shotgun (WGS) entry which is preliminary data.</text>
</comment>
<dbReference type="SUPFAM" id="SSF81901">
    <property type="entry name" value="HCP-like"/>
    <property type="match status" value="1"/>
</dbReference>
<feature type="compositionally biased region" description="Basic residues" evidence="2">
    <location>
        <begin position="18"/>
        <end position="28"/>
    </location>
</feature>
<evidence type="ECO:0000256" key="2">
    <source>
        <dbReference type="SAM" id="MobiDB-lite"/>
    </source>
</evidence>
<protein>
    <recommendedName>
        <fullName evidence="5">HCP-like protein</fullName>
    </recommendedName>
</protein>
<gene>
    <name evidence="3" type="ORF">BGZ80_000849</name>
</gene>
<comment type="similarity">
    <text evidence="1">Belongs to the sel-1 family.</text>
</comment>
<dbReference type="InterPro" id="IPR011990">
    <property type="entry name" value="TPR-like_helical_dom_sf"/>
</dbReference>
<evidence type="ECO:0000313" key="4">
    <source>
        <dbReference type="Proteomes" id="UP000703661"/>
    </source>
</evidence>
<evidence type="ECO:0000256" key="1">
    <source>
        <dbReference type="ARBA" id="ARBA00038101"/>
    </source>
</evidence>
<accession>A0A9P6SY62</accession>